<protein>
    <submittedName>
        <fullName evidence="1">Unannotated protein</fullName>
    </submittedName>
</protein>
<accession>A0A6J7S050</accession>
<name>A0A6J7S050_9ZZZZ</name>
<reference evidence="1" key="1">
    <citation type="submission" date="2020-05" db="EMBL/GenBank/DDBJ databases">
        <authorList>
            <person name="Chiriac C."/>
            <person name="Salcher M."/>
            <person name="Ghai R."/>
            <person name="Kavagutti S V."/>
        </authorList>
    </citation>
    <scope>NUCLEOTIDE SEQUENCE</scope>
</reference>
<dbReference type="EMBL" id="CAFBPM010000063">
    <property type="protein sequence ID" value="CAB5034379.1"/>
    <property type="molecule type" value="Genomic_DNA"/>
</dbReference>
<proteinExistence type="predicted"/>
<organism evidence="1">
    <name type="scientific">freshwater metagenome</name>
    <dbReference type="NCBI Taxonomy" id="449393"/>
    <lineage>
        <taxon>unclassified sequences</taxon>
        <taxon>metagenomes</taxon>
        <taxon>ecological metagenomes</taxon>
    </lineage>
</organism>
<sequence length="116" mass="12847">MHARQRTAEHCEVLAEDIDQAAIDRAVAGDHAVARDLLRLHAEIDRAMLDIHVVFLERARIEERVDALACRQLALAVLRLDAAHAAAQARTGTPALELIQHLLHLCLRPSATVFSH</sequence>
<gene>
    <name evidence="1" type="ORF">UFOPK4112_02015</name>
</gene>
<evidence type="ECO:0000313" key="1">
    <source>
        <dbReference type="EMBL" id="CAB5034379.1"/>
    </source>
</evidence>
<dbReference type="AlphaFoldDB" id="A0A6J7S050"/>